<accession>A0A2T9YTM5</accession>
<dbReference type="SUPFAM" id="SSF56672">
    <property type="entry name" value="DNA/RNA polymerases"/>
    <property type="match status" value="1"/>
</dbReference>
<dbReference type="OrthoDB" id="5596707at2759"/>
<evidence type="ECO:0000313" key="2">
    <source>
        <dbReference type="Proteomes" id="UP000245383"/>
    </source>
</evidence>
<proteinExistence type="predicted"/>
<dbReference type="STRING" id="133385.A0A2T9YTM5"/>
<dbReference type="Proteomes" id="UP000245383">
    <property type="component" value="Unassembled WGS sequence"/>
</dbReference>
<organism evidence="1 2">
    <name type="scientific">Smittium simulii</name>
    <dbReference type="NCBI Taxonomy" id="133385"/>
    <lineage>
        <taxon>Eukaryota</taxon>
        <taxon>Fungi</taxon>
        <taxon>Fungi incertae sedis</taxon>
        <taxon>Zoopagomycota</taxon>
        <taxon>Kickxellomycotina</taxon>
        <taxon>Harpellomycetes</taxon>
        <taxon>Harpellales</taxon>
        <taxon>Legeriomycetaceae</taxon>
        <taxon>Smittium</taxon>
    </lineage>
</organism>
<reference evidence="1 2" key="1">
    <citation type="journal article" date="2018" name="MBio">
        <title>Comparative Genomics Reveals the Core Gene Toolbox for the Fungus-Insect Symbiosis.</title>
        <authorList>
            <person name="Wang Y."/>
            <person name="Stata M."/>
            <person name="Wang W."/>
            <person name="Stajich J.E."/>
            <person name="White M.M."/>
            <person name="Moncalvo J.M."/>
        </authorList>
    </citation>
    <scope>NUCLEOTIDE SEQUENCE [LARGE SCALE GENOMIC DNA]</scope>
    <source>
        <strain evidence="1 2">SWE-8-4</strain>
    </source>
</reference>
<dbReference type="AlphaFoldDB" id="A0A2T9YTM5"/>
<dbReference type="InterPro" id="IPR053134">
    <property type="entry name" value="RNA-dir_DNA_polymerase"/>
</dbReference>
<dbReference type="Gene3D" id="3.10.10.10">
    <property type="entry name" value="HIV Type 1 Reverse Transcriptase, subunit A, domain 1"/>
    <property type="match status" value="1"/>
</dbReference>
<sequence length="291" mass="33419">MGNSFESATTNKILTTEICFGKTKYSTTFRIMPSQPFDVILESKFIVAAEIYYNPVNMTINFAQKNKTDSFSMMLSGNKVTEWAPLILAAGVHDCLPSANPDIIDILRDVAKLFNPTPSVIKTDFSHQLRLTTNQPCRARMRRYSPEETRILREHIKELYQAGADGSSRLVINFRPLNKVTIRDEYPFPRIDSDLLAESSTEDNINSEYSLDDNNENSKIEEAENTYNEKNELGNTHTKNQCTYYKLINKVIYNISDAKNLKLYVPKSLVKSILFHHDDTPMIRIWDIEKL</sequence>
<name>A0A2T9YTM5_9FUNG</name>
<dbReference type="InterPro" id="IPR043502">
    <property type="entry name" value="DNA/RNA_pol_sf"/>
</dbReference>
<evidence type="ECO:0000313" key="1">
    <source>
        <dbReference type="EMBL" id="PVU95693.1"/>
    </source>
</evidence>
<comment type="caution">
    <text evidence="1">The sequence shown here is derived from an EMBL/GenBank/DDBJ whole genome shotgun (WGS) entry which is preliminary data.</text>
</comment>
<gene>
    <name evidence="1" type="ORF">BB561_001668</name>
</gene>
<dbReference type="EMBL" id="MBFR01000049">
    <property type="protein sequence ID" value="PVU95693.1"/>
    <property type="molecule type" value="Genomic_DNA"/>
</dbReference>
<dbReference type="PANTHER" id="PTHR24559:SF444">
    <property type="entry name" value="REVERSE TRANSCRIPTASE DOMAIN-CONTAINING PROTEIN"/>
    <property type="match status" value="1"/>
</dbReference>
<dbReference type="PANTHER" id="PTHR24559">
    <property type="entry name" value="TRANSPOSON TY3-I GAG-POL POLYPROTEIN"/>
    <property type="match status" value="1"/>
</dbReference>
<protein>
    <submittedName>
        <fullName evidence="1">Uncharacterized protein</fullName>
    </submittedName>
</protein>
<keyword evidence="2" id="KW-1185">Reference proteome</keyword>